<comment type="caution">
    <text evidence="1">The sequence shown here is derived from an EMBL/GenBank/DDBJ whole genome shotgun (WGS) entry which is preliminary data.</text>
</comment>
<proteinExistence type="predicted"/>
<dbReference type="EMBL" id="RQGF01000041">
    <property type="protein sequence ID" value="TGL58460.1"/>
    <property type="molecule type" value="Genomic_DNA"/>
</dbReference>
<evidence type="ECO:0000313" key="1">
    <source>
        <dbReference type="EMBL" id="TGL58460.1"/>
    </source>
</evidence>
<keyword evidence="2" id="KW-1185">Reference proteome</keyword>
<evidence type="ECO:0000313" key="2">
    <source>
        <dbReference type="Proteomes" id="UP000297762"/>
    </source>
</evidence>
<accession>A0A4R9K0C9</accession>
<dbReference type="Proteomes" id="UP000297762">
    <property type="component" value="Unassembled WGS sequence"/>
</dbReference>
<gene>
    <name evidence="1" type="ORF">EHQ64_18595</name>
</gene>
<reference evidence="1" key="1">
    <citation type="journal article" date="2019" name="PLoS Negl. Trop. Dis.">
        <title>Revisiting the worldwide diversity of Leptospira species in the environment.</title>
        <authorList>
            <person name="Vincent A.T."/>
            <person name="Schiettekatte O."/>
            <person name="Bourhy P."/>
            <person name="Veyrier F.J."/>
            <person name="Picardeau M."/>
        </authorList>
    </citation>
    <scope>NUCLEOTIDE SEQUENCE [LARGE SCALE GENOMIC DNA]</scope>
    <source>
        <strain evidence="1">201702455</strain>
    </source>
</reference>
<organism evidence="1 2">
    <name type="scientific">Leptospira sarikeiensis</name>
    <dbReference type="NCBI Taxonomy" id="2484943"/>
    <lineage>
        <taxon>Bacteria</taxon>
        <taxon>Pseudomonadati</taxon>
        <taxon>Spirochaetota</taxon>
        <taxon>Spirochaetia</taxon>
        <taxon>Leptospirales</taxon>
        <taxon>Leptospiraceae</taxon>
        <taxon>Leptospira</taxon>
    </lineage>
</organism>
<dbReference type="AlphaFoldDB" id="A0A4R9K0C9"/>
<sequence length="230" mass="26494">MSEAGLIRGDWEESAQYSIENLGYSHHKDREVHFISTEDLDRIENDPILLVLRIEGELEKDLNRKDPELLISSVPLKELMEQTGSGPKTSDFGEGSDYYSLFIGSENRNTRRSISEVNDLSSLEQGSSFYRYYYNFYGLHFAEGLRVPNRKLTRYYARLTHSDPENFIKKQKDRGWTMCLSHFAFLHSFLELYAFPITSRDHLSSELDPLFGPSLGESDLSSVSKKESLV</sequence>
<protein>
    <submittedName>
        <fullName evidence="1">Uncharacterized protein</fullName>
    </submittedName>
</protein>
<name>A0A4R9K0C9_9LEPT</name>